<evidence type="ECO:0000256" key="5">
    <source>
        <dbReference type="ARBA" id="ARBA00022694"/>
    </source>
</evidence>
<dbReference type="Gene3D" id="3.30.310.50">
    <property type="entry name" value="Alpha-D-phosphohexomutase, C-terminal domain"/>
    <property type="match status" value="1"/>
</dbReference>
<keyword evidence="5" id="KW-0819">tRNA processing</keyword>
<reference evidence="7 8" key="1">
    <citation type="submission" date="2014-02" db="EMBL/GenBank/DDBJ databases">
        <title>Transposable element dynamics among asymbiotic and ectomycorrhizal Amanita fungi.</title>
        <authorList>
            <consortium name="DOE Joint Genome Institute"/>
            <person name="Hess J."/>
            <person name="Skrede I."/>
            <person name="Wolfe B."/>
            <person name="LaButti K."/>
            <person name="Ohm R.A."/>
            <person name="Grigoriev I.V."/>
            <person name="Pringle A."/>
        </authorList>
    </citation>
    <scope>NUCLEOTIDE SEQUENCE [LARGE SCALE GENOMIC DNA]</scope>
    <source>
        <strain evidence="7 8">SKay4041</strain>
    </source>
</reference>
<evidence type="ECO:0000256" key="1">
    <source>
        <dbReference type="ARBA" id="ARBA00004123"/>
    </source>
</evidence>
<dbReference type="Proteomes" id="UP000242287">
    <property type="component" value="Unassembled WGS sequence"/>
</dbReference>
<organism evidence="7 8">
    <name type="scientific">Amanita thiersii Skay4041</name>
    <dbReference type="NCBI Taxonomy" id="703135"/>
    <lineage>
        <taxon>Eukaryota</taxon>
        <taxon>Fungi</taxon>
        <taxon>Dikarya</taxon>
        <taxon>Basidiomycota</taxon>
        <taxon>Agaricomycotina</taxon>
        <taxon>Agaricomycetes</taxon>
        <taxon>Agaricomycetidae</taxon>
        <taxon>Agaricales</taxon>
        <taxon>Pluteineae</taxon>
        <taxon>Amanitaceae</taxon>
        <taxon>Amanita</taxon>
    </lineage>
</organism>
<keyword evidence="4" id="KW-0963">Cytoplasm</keyword>
<gene>
    <name evidence="7" type="ORF">AMATHDRAFT_138694</name>
</gene>
<dbReference type="GO" id="GO:0005737">
    <property type="term" value="C:cytoplasm"/>
    <property type="evidence" value="ECO:0007669"/>
    <property type="project" value="UniProtKB-SubCell"/>
</dbReference>
<dbReference type="EMBL" id="KZ301976">
    <property type="protein sequence ID" value="PFH52922.1"/>
    <property type="molecule type" value="Genomic_DNA"/>
</dbReference>
<proteinExistence type="inferred from homology"/>
<name>A0A2A9NYK8_9AGAR</name>
<keyword evidence="8" id="KW-1185">Reference proteome</keyword>
<dbReference type="PANTHER" id="PTHR31283">
    <property type="entry name" value="EKC/KEOPS COMPLEX SUBUNIT PCC1 FAMILY MEMBER"/>
    <property type="match status" value="1"/>
</dbReference>
<evidence type="ECO:0000313" key="8">
    <source>
        <dbReference type="Proteomes" id="UP000242287"/>
    </source>
</evidence>
<evidence type="ECO:0000256" key="6">
    <source>
        <dbReference type="ARBA" id="ARBA00023242"/>
    </source>
</evidence>
<dbReference type="GO" id="GO:0008033">
    <property type="term" value="P:tRNA processing"/>
    <property type="evidence" value="ECO:0007669"/>
    <property type="project" value="UniProtKB-KW"/>
</dbReference>
<accession>A0A2A9NYK8</accession>
<dbReference type="PANTHER" id="PTHR31283:SF5">
    <property type="entry name" value="EKC_KEOPS COMPLEX SUBUNIT LAGE3"/>
    <property type="match status" value="1"/>
</dbReference>
<dbReference type="GO" id="GO:0000408">
    <property type="term" value="C:EKC/KEOPS complex"/>
    <property type="evidence" value="ECO:0007669"/>
    <property type="project" value="TreeGrafter"/>
</dbReference>
<evidence type="ECO:0000256" key="3">
    <source>
        <dbReference type="ARBA" id="ARBA00007073"/>
    </source>
</evidence>
<comment type="subcellular location">
    <subcellularLocation>
        <location evidence="2">Cytoplasm</location>
    </subcellularLocation>
    <subcellularLocation>
        <location evidence="1">Nucleus</location>
    </subcellularLocation>
</comment>
<keyword evidence="6" id="KW-0539">Nucleus</keyword>
<dbReference type="InterPro" id="IPR015419">
    <property type="entry name" value="CTAG/Pcc1"/>
</dbReference>
<comment type="similarity">
    <text evidence="3">Belongs to the CTAG/PCC1 family.</text>
</comment>
<dbReference type="AlphaFoldDB" id="A0A2A9NYK8"/>
<dbReference type="FunFam" id="3.30.310.50:FF:000005">
    <property type="entry name" value="L antigen family member 3"/>
    <property type="match status" value="1"/>
</dbReference>
<feature type="non-terminal residue" evidence="7">
    <location>
        <position position="1"/>
    </location>
</feature>
<evidence type="ECO:0008006" key="9">
    <source>
        <dbReference type="Google" id="ProtNLM"/>
    </source>
</evidence>
<evidence type="ECO:0000256" key="2">
    <source>
        <dbReference type="ARBA" id="ARBA00004496"/>
    </source>
</evidence>
<dbReference type="Pfam" id="PF09341">
    <property type="entry name" value="Pcc1"/>
    <property type="match status" value="1"/>
</dbReference>
<dbReference type="GO" id="GO:0005634">
    <property type="term" value="C:nucleus"/>
    <property type="evidence" value="ECO:0007669"/>
    <property type="project" value="UniProtKB-SubCell"/>
</dbReference>
<evidence type="ECO:0000256" key="4">
    <source>
        <dbReference type="ARBA" id="ARBA00022490"/>
    </source>
</evidence>
<dbReference type="STRING" id="703135.A0A2A9NYK8"/>
<protein>
    <recommendedName>
        <fullName evidence="9">Transcription factor Pcc1</fullName>
    </recommendedName>
</protein>
<dbReference type="OrthoDB" id="10025739at2759"/>
<dbReference type="GO" id="GO:0070525">
    <property type="term" value="P:tRNA threonylcarbamoyladenosine metabolic process"/>
    <property type="evidence" value="ECO:0007669"/>
    <property type="project" value="TreeGrafter"/>
</dbReference>
<evidence type="ECO:0000313" key="7">
    <source>
        <dbReference type="EMBL" id="PFH52922.1"/>
    </source>
</evidence>
<sequence>IEIPFACSKHAFIAKQVIEVDSELQPHAVKRELTVQDEKLIAVFHTLTVRLARLTANAFLENVDLIVRTIKEFGDEADKIENTAK</sequence>